<evidence type="ECO:0000259" key="6">
    <source>
        <dbReference type="Pfam" id="PF14759"/>
    </source>
</evidence>
<proteinExistence type="predicted"/>
<feature type="domain" description="FAD/NAD(P)-binding" evidence="5">
    <location>
        <begin position="11"/>
        <end position="310"/>
    </location>
</feature>
<dbReference type="InterPro" id="IPR036188">
    <property type="entry name" value="FAD/NAD-bd_sf"/>
</dbReference>
<dbReference type="SUPFAM" id="SSF51905">
    <property type="entry name" value="FAD/NAD(P)-binding domain"/>
    <property type="match status" value="2"/>
</dbReference>
<dbReference type="PRINTS" id="PR00411">
    <property type="entry name" value="PNDRDTASEI"/>
</dbReference>
<dbReference type="Gene3D" id="3.50.50.60">
    <property type="entry name" value="FAD/NAD(P)-binding domain"/>
    <property type="match status" value="2"/>
</dbReference>
<dbReference type="AlphaFoldDB" id="B2IKD9"/>
<gene>
    <name evidence="7" type="ordered locus">Bind_2850</name>
</gene>
<dbReference type="InterPro" id="IPR023753">
    <property type="entry name" value="FAD/NAD-binding_dom"/>
</dbReference>
<dbReference type="InterPro" id="IPR016156">
    <property type="entry name" value="FAD/NAD-linked_Rdtase_dimer_sf"/>
</dbReference>
<dbReference type="InterPro" id="IPR050446">
    <property type="entry name" value="FAD-oxidoreductase/Apoptosis"/>
</dbReference>
<evidence type="ECO:0000313" key="7">
    <source>
        <dbReference type="EMBL" id="ACB96419.1"/>
    </source>
</evidence>
<evidence type="ECO:0000259" key="5">
    <source>
        <dbReference type="Pfam" id="PF07992"/>
    </source>
</evidence>
<dbReference type="STRING" id="395963.Bind_2850"/>
<reference evidence="8" key="1">
    <citation type="submission" date="2008-03" db="EMBL/GenBank/DDBJ databases">
        <title>Complete sequence of chromosome of Beijerinckia indica subsp. indica ATCC 9039.</title>
        <authorList>
            <consortium name="US DOE Joint Genome Institute"/>
            <person name="Copeland A."/>
            <person name="Lucas S."/>
            <person name="Lapidus A."/>
            <person name="Glavina del Rio T."/>
            <person name="Dalin E."/>
            <person name="Tice H."/>
            <person name="Bruce D."/>
            <person name="Goodwin L."/>
            <person name="Pitluck S."/>
            <person name="LaButti K."/>
            <person name="Schmutz J."/>
            <person name="Larimer F."/>
            <person name="Land M."/>
            <person name="Hauser L."/>
            <person name="Kyrpides N."/>
            <person name="Mikhailova N."/>
            <person name="Dunfield P.F."/>
            <person name="Dedysh S.N."/>
            <person name="Liesack W."/>
            <person name="Saw J.H."/>
            <person name="Alam M."/>
            <person name="Chen Y."/>
            <person name="Murrell J.C."/>
            <person name="Richardson P."/>
        </authorList>
    </citation>
    <scope>NUCLEOTIDE SEQUENCE [LARGE SCALE GENOMIC DNA]</scope>
    <source>
        <strain evidence="8">ATCC 9039 / DSM 1715 / NCIMB 8712</strain>
    </source>
</reference>
<evidence type="ECO:0000256" key="4">
    <source>
        <dbReference type="ARBA" id="ARBA00023002"/>
    </source>
</evidence>
<evidence type="ECO:0000256" key="1">
    <source>
        <dbReference type="ARBA" id="ARBA00001974"/>
    </source>
</evidence>
<dbReference type="InterPro" id="IPR028202">
    <property type="entry name" value="Reductase_C"/>
</dbReference>
<comment type="cofactor">
    <cofactor evidence="1">
        <name>FAD</name>
        <dbReference type="ChEBI" id="CHEBI:57692"/>
    </cofactor>
</comment>
<organism evidence="7 8">
    <name type="scientific">Beijerinckia indica subsp. indica (strain ATCC 9039 / DSM 1715 / NCIMB 8712)</name>
    <dbReference type="NCBI Taxonomy" id="395963"/>
    <lineage>
        <taxon>Bacteria</taxon>
        <taxon>Pseudomonadati</taxon>
        <taxon>Pseudomonadota</taxon>
        <taxon>Alphaproteobacteria</taxon>
        <taxon>Hyphomicrobiales</taxon>
        <taxon>Beijerinckiaceae</taxon>
        <taxon>Beijerinckia</taxon>
    </lineage>
</organism>
<dbReference type="EMBL" id="CP001016">
    <property type="protein sequence ID" value="ACB96419.1"/>
    <property type="molecule type" value="Genomic_DNA"/>
</dbReference>
<keyword evidence="8" id="KW-1185">Reference proteome</keyword>
<dbReference type="KEGG" id="bid:Bind_2850"/>
<accession>B2IKD9</accession>
<dbReference type="PRINTS" id="PR00368">
    <property type="entry name" value="FADPNR"/>
</dbReference>
<protein>
    <submittedName>
        <fullName evidence="7">FAD-dependent pyridine nucleotide-disulphide oxidoreductase</fullName>
    </submittedName>
</protein>
<keyword evidence="3" id="KW-0274">FAD</keyword>
<dbReference type="OrthoDB" id="7809559at2"/>
<keyword evidence="2" id="KW-0285">Flavoprotein</keyword>
<dbReference type="Gene3D" id="3.30.390.30">
    <property type="match status" value="1"/>
</dbReference>
<reference evidence="7 8" key="2">
    <citation type="journal article" date="2010" name="J. Bacteriol.">
        <title>Complete genome sequence of Beijerinckia indica subsp. indica.</title>
        <authorList>
            <person name="Tamas I."/>
            <person name="Dedysh S.N."/>
            <person name="Liesack W."/>
            <person name="Stott M.B."/>
            <person name="Alam M."/>
            <person name="Murrell J.C."/>
            <person name="Dunfield P.F."/>
        </authorList>
    </citation>
    <scope>NUCLEOTIDE SEQUENCE [LARGE SCALE GENOMIC DNA]</scope>
    <source>
        <strain evidence="8">ATCC 9039 / DSM 1715 / NCIMB 8712</strain>
    </source>
</reference>
<dbReference type="Pfam" id="PF14759">
    <property type="entry name" value="Reductase_C"/>
    <property type="match status" value="1"/>
</dbReference>
<dbReference type="PANTHER" id="PTHR43557:SF2">
    <property type="entry name" value="RIESKE DOMAIN-CONTAINING PROTEIN-RELATED"/>
    <property type="match status" value="1"/>
</dbReference>
<dbReference type="GO" id="GO:0016651">
    <property type="term" value="F:oxidoreductase activity, acting on NAD(P)H"/>
    <property type="evidence" value="ECO:0007669"/>
    <property type="project" value="TreeGrafter"/>
</dbReference>
<name>B2IKD9_BEII9</name>
<dbReference type="PANTHER" id="PTHR43557">
    <property type="entry name" value="APOPTOSIS-INDUCING FACTOR 1"/>
    <property type="match status" value="1"/>
</dbReference>
<dbReference type="Pfam" id="PF07992">
    <property type="entry name" value="Pyr_redox_2"/>
    <property type="match status" value="1"/>
</dbReference>
<evidence type="ECO:0000256" key="2">
    <source>
        <dbReference type="ARBA" id="ARBA00022630"/>
    </source>
</evidence>
<dbReference type="SUPFAM" id="SSF55424">
    <property type="entry name" value="FAD/NAD-linked reductases, dimerisation (C-terminal) domain"/>
    <property type="match status" value="1"/>
</dbReference>
<feature type="domain" description="Reductase C-terminal" evidence="6">
    <location>
        <begin position="329"/>
        <end position="412"/>
    </location>
</feature>
<evidence type="ECO:0000313" key="8">
    <source>
        <dbReference type="Proteomes" id="UP000001695"/>
    </source>
</evidence>
<sequence length="414" mass="44742">MVDQSDPRQTRIVVVGAGHAGGTFVSLMREMGHEGPILVIGEETAAPYQRPPLSKDYLKGNLAEDSLFLRAPSFYEERKIIVRTGESVERIDREEKAIRLAGGDVEPYDVLVLATGSENRRLGVEGADLTNIFGLRTLAEAGLLKQVLRPESRLAVIGGGYVGLEVAASARLLGADVVVIEREPRVLARVACEPLSRFYESHHRAQGVRIETGAQVTGFEGDAGSIAGVRLADARQFACDVAIVGIGAVARDRLAREAGLACDNGVRVDLDARTSDPSIYALGDVTLRPLPLYQDRMARLESVANALEQAKQAAASILGQPRPEPVVPWFWSDQYDVKLQIAGMPFDCDDMVIRGAIDSGKFAIFHMRGDHIQAVEAVNAAPEFMGGRLLIASQQKVDRAKLADPTVSIKRVAV</sequence>
<evidence type="ECO:0000256" key="3">
    <source>
        <dbReference type="ARBA" id="ARBA00022827"/>
    </source>
</evidence>
<dbReference type="eggNOG" id="COG0446">
    <property type="taxonomic scope" value="Bacteria"/>
</dbReference>
<dbReference type="GO" id="GO:0005737">
    <property type="term" value="C:cytoplasm"/>
    <property type="evidence" value="ECO:0007669"/>
    <property type="project" value="TreeGrafter"/>
</dbReference>
<dbReference type="HOGENOM" id="CLU_003291_4_0_5"/>
<keyword evidence="4" id="KW-0560">Oxidoreductase</keyword>
<dbReference type="Proteomes" id="UP000001695">
    <property type="component" value="Chromosome"/>
</dbReference>
<dbReference type="RefSeq" id="WP_012385770.1">
    <property type="nucleotide sequence ID" value="NC_010581.1"/>
</dbReference>